<evidence type="ECO:0000313" key="2">
    <source>
        <dbReference type="EMBL" id="KOM41344.1"/>
    </source>
</evidence>
<reference evidence="3" key="1">
    <citation type="journal article" date="2015" name="Proc. Natl. Acad. Sci. U.S.A.">
        <title>Genome sequencing of adzuki bean (Vigna angularis) provides insight into high starch and low fat accumulation and domestication.</title>
        <authorList>
            <person name="Yang K."/>
            <person name="Tian Z."/>
            <person name="Chen C."/>
            <person name="Luo L."/>
            <person name="Zhao B."/>
            <person name="Wang Z."/>
            <person name="Yu L."/>
            <person name="Li Y."/>
            <person name="Sun Y."/>
            <person name="Li W."/>
            <person name="Chen Y."/>
            <person name="Li Y."/>
            <person name="Zhang Y."/>
            <person name="Ai D."/>
            <person name="Zhao J."/>
            <person name="Shang C."/>
            <person name="Ma Y."/>
            <person name="Wu B."/>
            <person name="Wang M."/>
            <person name="Gao L."/>
            <person name="Sun D."/>
            <person name="Zhang P."/>
            <person name="Guo F."/>
            <person name="Wang W."/>
            <person name="Li Y."/>
            <person name="Wang J."/>
            <person name="Varshney R.K."/>
            <person name="Wang J."/>
            <person name="Ling H.Q."/>
            <person name="Wan P."/>
        </authorList>
    </citation>
    <scope>NUCLEOTIDE SEQUENCE</scope>
    <source>
        <strain evidence="3">cv. Jingnong 6</strain>
    </source>
</reference>
<dbReference type="Gramene" id="KOM41344">
    <property type="protein sequence ID" value="KOM41344"/>
    <property type="gene ID" value="LR48_Vigan04g154200"/>
</dbReference>
<name>A0A0L9UFL6_PHAAN</name>
<sequence length="210" mass="23769">MPQPPSKQPPREDPLSGPTLRRRRHPGRRWSRPRIPLFLLLAAAATTDDGRRELRRNTPNSPTFLSSSCHRLATSQLRSLLPSTIATLSDSLAFVGIPSAGSFPFAARHYLLLGIQTHRQQLSSRGYYSGHQSWGFDDDCVVSGGRMIGFRGWEKREEKNGFCGFVGLFVYLKVRLALGSEDGRMKFPKTKHLLLNLHLMTWQTLTWNLI</sequence>
<protein>
    <submittedName>
        <fullName evidence="2">Uncharacterized protein</fullName>
    </submittedName>
</protein>
<gene>
    <name evidence="2" type="ORF">LR48_Vigan04g154200</name>
</gene>
<evidence type="ECO:0000313" key="3">
    <source>
        <dbReference type="Proteomes" id="UP000053144"/>
    </source>
</evidence>
<proteinExistence type="predicted"/>
<dbReference type="AlphaFoldDB" id="A0A0L9UFL6"/>
<feature type="region of interest" description="Disordered" evidence="1">
    <location>
        <begin position="1"/>
        <end position="28"/>
    </location>
</feature>
<evidence type="ECO:0000256" key="1">
    <source>
        <dbReference type="SAM" id="MobiDB-lite"/>
    </source>
</evidence>
<dbReference type="Proteomes" id="UP000053144">
    <property type="component" value="Chromosome 4"/>
</dbReference>
<organism evidence="2 3">
    <name type="scientific">Phaseolus angularis</name>
    <name type="common">Azuki bean</name>
    <name type="synonym">Vigna angularis</name>
    <dbReference type="NCBI Taxonomy" id="3914"/>
    <lineage>
        <taxon>Eukaryota</taxon>
        <taxon>Viridiplantae</taxon>
        <taxon>Streptophyta</taxon>
        <taxon>Embryophyta</taxon>
        <taxon>Tracheophyta</taxon>
        <taxon>Spermatophyta</taxon>
        <taxon>Magnoliopsida</taxon>
        <taxon>eudicotyledons</taxon>
        <taxon>Gunneridae</taxon>
        <taxon>Pentapetalae</taxon>
        <taxon>rosids</taxon>
        <taxon>fabids</taxon>
        <taxon>Fabales</taxon>
        <taxon>Fabaceae</taxon>
        <taxon>Papilionoideae</taxon>
        <taxon>50 kb inversion clade</taxon>
        <taxon>NPAAA clade</taxon>
        <taxon>indigoferoid/millettioid clade</taxon>
        <taxon>Phaseoleae</taxon>
        <taxon>Vigna</taxon>
    </lineage>
</organism>
<dbReference type="EMBL" id="CM003374">
    <property type="protein sequence ID" value="KOM41344.1"/>
    <property type="molecule type" value="Genomic_DNA"/>
</dbReference>
<accession>A0A0L9UFL6</accession>